<dbReference type="InterPro" id="IPR004682">
    <property type="entry name" value="TRAP_DctP"/>
</dbReference>
<organism evidence="6 7">
    <name type="scientific">Paracoccus methylarcula</name>
    <dbReference type="NCBI Taxonomy" id="72022"/>
    <lineage>
        <taxon>Bacteria</taxon>
        <taxon>Pseudomonadati</taxon>
        <taxon>Pseudomonadota</taxon>
        <taxon>Alphaproteobacteria</taxon>
        <taxon>Rhodobacterales</taxon>
        <taxon>Paracoccaceae</taxon>
        <taxon>Paracoccus</taxon>
    </lineage>
</organism>
<dbReference type="AlphaFoldDB" id="A0A3R7NAW6"/>
<dbReference type="EMBL" id="PXNQ02000009">
    <property type="protein sequence ID" value="RNF33696.1"/>
    <property type="molecule type" value="Genomic_DNA"/>
</dbReference>
<sequence length="334" mass="36666">MKSGGTIVKLNRRQFTALAGASLLTTPAIRAHAADVTIKLGHLANEENSWHKASLKFGEEVARLTDGRVEVQVFPNESLGKEIDLINGMQLGTADMTITGESLQNWSPMAALLAVPYAYLTLEQMDEVAAGDIGTQIKEEILAKAQIRPIAYFARGPRNLTSNREVMTPEDLNGLKLRVPNVPLFVKTWEALGAQPTPMAFSEVFTSLQNGTIDAQENPLALIESANFNEVQKFVNKTEHVRSWIYLTISEMTWGRLSAEDQEAVTQAAETAQQYERELFLADEDRLTKALQDKGMTFVESDKAAFAAQAKDAVLANVGDEIKPVVEELFAAQG</sequence>
<evidence type="ECO:0000256" key="2">
    <source>
        <dbReference type="ARBA" id="ARBA00009023"/>
    </source>
</evidence>
<keyword evidence="3" id="KW-0813">Transport</keyword>
<gene>
    <name evidence="6" type="ORF">A7A09_014485</name>
</gene>
<accession>A0A3R7NAW6</accession>
<dbReference type="PANTHER" id="PTHR33376:SF4">
    <property type="entry name" value="SIALIC ACID-BINDING PERIPLASMIC PROTEIN SIAP"/>
    <property type="match status" value="1"/>
</dbReference>
<dbReference type="CDD" id="cd13603">
    <property type="entry name" value="PBP2_TRAP_Siap_TeaA_like"/>
    <property type="match status" value="1"/>
</dbReference>
<evidence type="ECO:0000313" key="7">
    <source>
        <dbReference type="Proteomes" id="UP000238137"/>
    </source>
</evidence>
<protein>
    <submittedName>
        <fullName evidence="6">C4-dicarboxylate ABC transporter</fullName>
    </submittedName>
</protein>
<dbReference type="InterPro" id="IPR018389">
    <property type="entry name" value="DctP_fam"/>
</dbReference>
<evidence type="ECO:0000313" key="6">
    <source>
        <dbReference type="EMBL" id="RNF33696.1"/>
    </source>
</evidence>
<dbReference type="PANTHER" id="PTHR33376">
    <property type="match status" value="1"/>
</dbReference>
<dbReference type="InterPro" id="IPR038404">
    <property type="entry name" value="TRAP_DctP_sf"/>
</dbReference>
<dbReference type="Pfam" id="PF03480">
    <property type="entry name" value="DctP"/>
    <property type="match status" value="1"/>
</dbReference>
<evidence type="ECO:0000256" key="3">
    <source>
        <dbReference type="ARBA" id="ARBA00022448"/>
    </source>
</evidence>
<comment type="similarity">
    <text evidence="2">Belongs to the bacterial solute-binding protein 7 family.</text>
</comment>
<dbReference type="Proteomes" id="UP000238137">
    <property type="component" value="Unassembled WGS sequence"/>
</dbReference>
<dbReference type="GO" id="GO:0055085">
    <property type="term" value="P:transmembrane transport"/>
    <property type="evidence" value="ECO:0007669"/>
    <property type="project" value="InterPro"/>
</dbReference>
<evidence type="ECO:0000256" key="4">
    <source>
        <dbReference type="ARBA" id="ARBA00022729"/>
    </source>
</evidence>
<evidence type="ECO:0000256" key="5">
    <source>
        <dbReference type="ARBA" id="ARBA00022764"/>
    </source>
</evidence>
<keyword evidence="7" id="KW-1185">Reference proteome</keyword>
<name>A0A3R7NAW6_9RHOB</name>
<dbReference type="OrthoDB" id="8673861at2"/>
<dbReference type="NCBIfam" id="NF037995">
    <property type="entry name" value="TRAP_S1"/>
    <property type="match status" value="1"/>
</dbReference>
<keyword evidence="5" id="KW-0574">Periplasm</keyword>
<dbReference type="PIRSF" id="PIRSF006470">
    <property type="entry name" value="DctB"/>
    <property type="match status" value="1"/>
</dbReference>
<dbReference type="GO" id="GO:0030288">
    <property type="term" value="C:outer membrane-bounded periplasmic space"/>
    <property type="evidence" value="ECO:0007669"/>
    <property type="project" value="InterPro"/>
</dbReference>
<comment type="subcellular location">
    <subcellularLocation>
        <location evidence="1">Periplasm</location>
    </subcellularLocation>
</comment>
<proteinExistence type="inferred from homology"/>
<dbReference type="NCBIfam" id="TIGR00787">
    <property type="entry name" value="dctP"/>
    <property type="match status" value="1"/>
</dbReference>
<comment type="caution">
    <text evidence="6">The sequence shown here is derived from an EMBL/GenBank/DDBJ whole genome shotgun (WGS) entry which is preliminary data.</text>
</comment>
<reference evidence="6" key="1">
    <citation type="submission" date="2018-05" db="EMBL/GenBank/DDBJ databases">
        <title>Reclassification of Methylarcula marina and Methylarcula terricola as Paracoccus methylarcula sp.nov., comb.nov. and Paracoccus terricola comb.nov.</title>
        <authorList>
            <person name="Shmareva M.N."/>
            <person name="Doronina N.V."/>
            <person name="Vasilenko O.V."/>
            <person name="Tarlachkov S.V."/>
            <person name="Trotsenko Y.A."/>
        </authorList>
    </citation>
    <scope>NUCLEOTIDE SEQUENCE [LARGE SCALE GENOMIC DNA]</scope>
    <source>
        <strain evidence="6">VKM B-2159</strain>
    </source>
</reference>
<dbReference type="Gene3D" id="3.40.190.170">
    <property type="entry name" value="Bacterial extracellular solute-binding protein, family 7"/>
    <property type="match status" value="1"/>
</dbReference>
<keyword evidence="4" id="KW-0732">Signal</keyword>
<evidence type="ECO:0000256" key="1">
    <source>
        <dbReference type="ARBA" id="ARBA00004418"/>
    </source>
</evidence>